<feature type="transmembrane region" description="Helical" evidence="1">
    <location>
        <begin position="88"/>
        <end position="106"/>
    </location>
</feature>
<sequence length="140" mass="16294">MLKQILKLSFIGIIAGLILMLVLKLLMFFTGNTAYNLLFNFDYVPVLNELKPVWLFGYVFHFLTCIFSVIGLYYILRNWNLEKKDWPYILVYTLGGGALFFLTALSDQPPAYNDIVAWVFWTFAHAIYGDAVAFMVRKWL</sequence>
<name>A0A9X4MWW8_9FLAO</name>
<feature type="transmembrane region" description="Helical" evidence="1">
    <location>
        <begin position="12"/>
        <end position="35"/>
    </location>
</feature>
<gene>
    <name evidence="2" type="ORF">NMK71_08175</name>
</gene>
<keyword evidence="1" id="KW-1133">Transmembrane helix</keyword>
<evidence type="ECO:0000256" key="1">
    <source>
        <dbReference type="SAM" id="Phobius"/>
    </source>
</evidence>
<comment type="caution">
    <text evidence="2">The sequence shown here is derived from an EMBL/GenBank/DDBJ whole genome shotgun (WGS) entry which is preliminary data.</text>
</comment>
<dbReference type="AlphaFoldDB" id="A0A9X4MWW8"/>
<evidence type="ECO:0000313" key="3">
    <source>
        <dbReference type="Proteomes" id="UP001152599"/>
    </source>
</evidence>
<protein>
    <submittedName>
        <fullName evidence="2">Uncharacterized protein</fullName>
    </submittedName>
</protein>
<keyword evidence="1" id="KW-0472">Membrane</keyword>
<accession>A0A9X4MWW8</accession>
<organism evidence="2 3">
    <name type="scientific">Profundicola chukchiensis</name>
    <dbReference type="NCBI Taxonomy" id="2961959"/>
    <lineage>
        <taxon>Bacteria</taxon>
        <taxon>Pseudomonadati</taxon>
        <taxon>Bacteroidota</taxon>
        <taxon>Flavobacteriia</taxon>
        <taxon>Flavobacteriales</taxon>
        <taxon>Weeksellaceae</taxon>
        <taxon>Profundicola</taxon>
    </lineage>
</organism>
<keyword evidence="3" id="KW-1185">Reference proteome</keyword>
<feature type="transmembrane region" description="Helical" evidence="1">
    <location>
        <begin position="55"/>
        <end position="76"/>
    </location>
</feature>
<dbReference type="EMBL" id="JANCMU010000004">
    <property type="protein sequence ID" value="MDG4946388.1"/>
    <property type="molecule type" value="Genomic_DNA"/>
</dbReference>
<reference evidence="2" key="1">
    <citation type="submission" date="2022-07" db="EMBL/GenBank/DDBJ databases">
        <title>Description and genome-wide analysis of Profundicola chukchiensis gen. nov., sp. nov., marine bacteria isolated from bottom sediments of the Chukchi Sea.</title>
        <authorList>
            <person name="Romanenko L."/>
            <person name="Otstavnykh N."/>
            <person name="Kurilenko V."/>
            <person name="Eremeev V."/>
            <person name="Velansky P."/>
            <person name="Mikhailov V."/>
            <person name="Isaeva M."/>
        </authorList>
    </citation>
    <scope>NUCLEOTIDE SEQUENCE</scope>
    <source>
        <strain evidence="2">KMM 9713</strain>
    </source>
</reference>
<keyword evidence="1" id="KW-0812">Transmembrane</keyword>
<dbReference type="RefSeq" id="WP_304417309.1">
    <property type="nucleotide sequence ID" value="NZ_JANAIE010000005.1"/>
</dbReference>
<proteinExistence type="predicted"/>
<evidence type="ECO:0000313" key="2">
    <source>
        <dbReference type="EMBL" id="MDG4946388.1"/>
    </source>
</evidence>
<feature type="transmembrane region" description="Helical" evidence="1">
    <location>
        <begin position="118"/>
        <end position="136"/>
    </location>
</feature>
<dbReference type="Proteomes" id="UP001152599">
    <property type="component" value="Unassembled WGS sequence"/>
</dbReference>